<keyword evidence="2" id="KW-1185">Reference proteome</keyword>
<sequence>MHFKLAIIGAIPSGMNVLAAECRGWSTCNSGVSSRNQLYQARQHVCGDTDLYKNDGEWHASGGGGVKWPGGNSQQICWDAFENILNQCRPEGTGTKNHSGSWN</sequence>
<accession>A0A8H7ITY9</accession>
<reference evidence="1" key="2">
    <citation type="submission" date="2020-09" db="EMBL/GenBank/DDBJ databases">
        <title>Reference genome assembly for Australian Ascochyta lentis isolate Al4.</title>
        <authorList>
            <person name="Lee R.C."/>
            <person name="Farfan-Caceres L.M."/>
            <person name="Debler J.W."/>
            <person name="Williams A.H."/>
            <person name="Henares B.M."/>
        </authorList>
    </citation>
    <scope>NUCLEOTIDE SEQUENCE</scope>
    <source>
        <strain evidence="1">Al4</strain>
    </source>
</reference>
<dbReference type="EMBL" id="RZGK01000023">
    <property type="protein sequence ID" value="KAF9690692.1"/>
    <property type="molecule type" value="Genomic_DNA"/>
</dbReference>
<protein>
    <submittedName>
        <fullName evidence="1">Uncharacterized protein</fullName>
    </submittedName>
</protein>
<dbReference type="OrthoDB" id="4216327at2759"/>
<name>A0A8H7ITY9_9PLEO</name>
<evidence type="ECO:0000313" key="1">
    <source>
        <dbReference type="EMBL" id="KAF9690692.1"/>
    </source>
</evidence>
<dbReference type="Proteomes" id="UP000651452">
    <property type="component" value="Unassembled WGS sequence"/>
</dbReference>
<comment type="caution">
    <text evidence="1">The sequence shown here is derived from an EMBL/GenBank/DDBJ whole genome shotgun (WGS) entry which is preliminary data.</text>
</comment>
<reference evidence="1" key="1">
    <citation type="submission" date="2018-12" db="EMBL/GenBank/DDBJ databases">
        <authorList>
            <person name="Syme R.A."/>
            <person name="Farfan-Caceres L."/>
            <person name="Lichtenzveig J."/>
        </authorList>
    </citation>
    <scope>NUCLEOTIDE SEQUENCE</scope>
    <source>
        <strain evidence="1">Al4</strain>
    </source>
</reference>
<dbReference type="InterPro" id="IPR048508">
    <property type="entry name" value="LDL"/>
</dbReference>
<gene>
    <name evidence="1" type="ORF">EKO04_011555</name>
</gene>
<evidence type="ECO:0000313" key="2">
    <source>
        <dbReference type="Proteomes" id="UP000651452"/>
    </source>
</evidence>
<dbReference type="AlphaFoldDB" id="A0A8H7ITY9"/>
<dbReference type="Pfam" id="PF21691">
    <property type="entry name" value="LDL"/>
    <property type="match status" value="1"/>
</dbReference>
<proteinExistence type="predicted"/>
<organism evidence="1 2">
    <name type="scientific">Ascochyta lentis</name>
    <dbReference type="NCBI Taxonomy" id="205686"/>
    <lineage>
        <taxon>Eukaryota</taxon>
        <taxon>Fungi</taxon>
        <taxon>Dikarya</taxon>
        <taxon>Ascomycota</taxon>
        <taxon>Pezizomycotina</taxon>
        <taxon>Dothideomycetes</taxon>
        <taxon>Pleosporomycetidae</taxon>
        <taxon>Pleosporales</taxon>
        <taxon>Pleosporineae</taxon>
        <taxon>Didymellaceae</taxon>
        <taxon>Ascochyta</taxon>
    </lineage>
</organism>